<name>A0AAD8YCV4_9STRA</name>
<reference evidence="3" key="1">
    <citation type="submission" date="2023-06" db="EMBL/GenBank/DDBJ databases">
        <title>Survivors Of The Sea: Transcriptome response of Skeletonema marinoi to long-term dormancy.</title>
        <authorList>
            <person name="Pinder M.I.M."/>
            <person name="Kourtchenko O."/>
            <person name="Robertson E.K."/>
            <person name="Larsson T."/>
            <person name="Maumus F."/>
            <person name="Osuna-Cruz C.M."/>
            <person name="Vancaester E."/>
            <person name="Stenow R."/>
            <person name="Vandepoele K."/>
            <person name="Ploug H."/>
            <person name="Bruchert V."/>
            <person name="Godhe A."/>
            <person name="Topel M."/>
        </authorList>
    </citation>
    <scope>NUCLEOTIDE SEQUENCE</scope>
    <source>
        <strain evidence="3">R05AC</strain>
    </source>
</reference>
<feature type="transmembrane region" description="Helical" evidence="2">
    <location>
        <begin position="139"/>
        <end position="158"/>
    </location>
</feature>
<keyword evidence="2" id="KW-0472">Membrane</keyword>
<feature type="compositionally biased region" description="Polar residues" evidence="1">
    <location>
        <begin position="92"/>
        <end position="103"/>
    </location>
</feature>
<evidence type="ECO:0000256" key="2">
    <source>
        <dbReference type="SAM" id="Phobius"/>
    </source>
</evidence>
<feature type="compositionally biased region" description="Basic and acidic residues" evidence="1">
    <location>
        <begin position="200"/>
        <end position="209"/>
    </location>
</feature>
<feature type="region of interest" description="Disordered" evidence="1">
    <location>
        <begin position="1"/>
        <end position="103"/>
    </location>
</feature>
<evidence type="ECO:0000313" key="3">
    <source>
        <dbReference type="EMBL" id="KAK1743122.1"/>
    </source>
</evidence>
<feature type="compositionally biased region" description="Low complexity" evidence="1">
    <location>
        <begin position="13"/>
        <end position="27"/>
    </location>
</feature>
<proteinExistence type="predicted"/>
<feature type="compositionally biased region" description="Low complexity" evidence="1">
    <location>
        <begin position="217"/>
        <end position="230"/>
    </location>
</feature>
<dbReference type="Gene3D" id="3.20.20.100">
    <property type="entry name" value="NADP-dependent oxidoreductase domain"/>
    <property type="match status" value="1"/>
</dbReference>
<dbReference type="InterPro" id="IPR036812">
    <property type="entry name" value="NAD(P)_OxRdtase_dom_sf"/>
</dbReference>
<feature type="compositionally biased region" description="Basic and acidic residues" evidence="1">
    <location>
        <begin position="233"/>
        <end position="260"/>
    </location>
</feature>
<feature type="compositionally biased region" description="Low complexity" evidence="1">
    <location>
        <begin position="73"/>
        <end position="91"/>
    </location>
</feature>
<gene>
    <name evidence="3" type="ORF">QTG54_005743</name>
</gene>
<keyword evidence="4" id="KW-1185">Reference proteome</keyword>
<evidence type="ECO:0000256" key="1">
    <source>
        <dbReference type="SAM" id="MobiDB-lite"/>
    </source>
</evidence>
<evidence type="ECO:0000313" key="4">
    <source>
        <dbReference type="Proteomes" id="UP001224775"/>
    </source>
</evidence>
<feature type="region of interest" description="Disordered" evidence="1">
    <location>
        <begin position="200"/>
        <end position="263"/>
    </location>
</feature>
<keyword evidence="2" id="KW-1133">Transmembrane helix</keyword>
<sequence>MRSRTNANVYRRAGASSANDDNSGSNGTVAVASLDDECNGKDKLRKRNKFKLPPPPQMMSLTGTNDQATCNNDITTDATAPAATQTAAPIQQKQSSSNNYVNQNPYQTSQPNFSQISQPYKPNNWYINARNQQKRRERIKFILVAASSVIALMLLVFGCKQIQFHDQSKSNRHQQHHHEYHHHIHPMTGAFESPIGFAKEKSPHIDHSEPILSKPKQPQQQQQQTQQQQQSSKESHVDTKQPPKESHSIDNKQPPKESHIDIPQIDTPEITSFVPVTKLSNGRLLPLIGFGVASLSVNHKEIPVIVNTLLQYASSESEGGGGIAMIDAVIDEKREIESNGGSVLFSGNIRKNEENEEILEASMAKTAISLVGRAITFFGKESMSLHGDKGLLRNAANKDQSGYDPKYDYENRLEIHLLIGLSDTELGKEKTTATLRDIFSELDELVPPFPNNLDAYDTQHETERAVLSQIDRHVDLRIHVLLRSPRCQDQSDLIIPCTKYTSPANYEKLEKWTESYNVVEKLYDKKLISGIGFDGVYVEDVREFIQKCRIKPQIYRGDVYQALEGYGRRMGVGNHISDGKELQQVLQDHNVTFLSSNVAGHVLENKHLRPHAYGLLQHLGSVLYHAHREYNEQNGVDSIISTNLKGGEYYTVPRLILAYLVKRKVGVLPHAYKAEHLADDAPESVSSLASFLSERRLAEIGMALKAMISEKDLPEDHGLGMEGEHDAAAVFHNEVGQEVYLFRILDDIGSEKEVAIPPERGGIVEHGHSAVIIANPGDKFAVYRADGKRIDNFLTLNTVPGGAEDFILQL</sequence>
<keyword evidence="2" id="KW-0812">Transmembrane</keyword>
<comment type="caution">
    <text evidence="3">The sequence shown here is derived from an EMBL/GenBank/DDBJ whole genome shotgun (WGS) entry which is preliminary data.</text>
</comment>
<feature type="compositionally biased region" description="Polar residues" evidence="1">
    <location>
        <begin position="59"/>
        <end position="72"/>
    </location>
</feature>
<protein>
    <submittedName>
        <fullName evidence="3">Uncharacterized protein</fullName>
    </submittedName>
</protein>
<accession>A0AAD8YCV4</accession>
<organism evidence="3 4">
    <name type="scientific">Skeletonema marinoi</name>
    <dbReference type="NCBI Taxonomy" id="267567"/>
    <lineage>
        <taxon>Eukaryota</taxon>
        <taxon>Sar</taxon>
        <taxon>Stramenopiles</taxon>
        <taxon>Ochrophyta</taxon>
        <taxon>Bacillariophyta</taxon>
        <taxon>Coscinodiscophyceae</taxon>
        <taxon>Thalassiosirophycidae</taxon>
        <taxon>Thalassiosirales</taxon>
        <taxon>Skeletonemataceae</taxon>
        <taxon>Skeletonema</taxon>
        <taxon>Skeletonema marinoi-dohrnii complex</taxon>
    </lineage>
</organism>
<dbReference type="EMBL" id="JATAAI010000009">
    <property type="protein sequence ID" value="KAK1743122.1"/>
    <property type="molecule type" value="Genomic_DNA"/>
</dbReference>
<dbReference type="AlphaFoldDB" id="A0AAD8YCV4"/>
<dbReference type="Proteomes" id="UP001224775">
    <property type="component" value="Unassembled WGS sequence"/>
</dbReference>